<dbReference type="Proteomes" id="UP000005940">
    <property type="component" value="Chromosome"/>
</dbReference>
<protein>
    <submittedName>
        <fullName evidence="1">Uncharacterized protein</fullName>
    </submittedName>
</protein>
<organism evidence="1 2">
    <name type="scientific">Streptomyces tsukubensis (strain DSM 42081 / NBRC 108919 / NRRL 18488 / 9993)</name>
    <dbReference type="NCBI Taxonomy" id="1114943"/>
    <lineage>
        <taxon>Bacteria</taxon>
        <taxon>Bacillati</taxon>
        <taxon>Actinomycetota</taxon>
        <taxon>Actinomycetes</taxon>
        <taxon>Kitasatosporales</taxon>
        <taxon>Streptomycetaceae</taxon>
        <taxon>Streptomyces</taxon>
    </lineage>
</organism>
<gene>
    <name evidence="1" type="ORF">STSU_020160</name>
</gene>
<dbReference type="EMBL" id="CP029159">
    <property type="protein sequence ID" value="QKM69133.1"/>
    <property type="molecule type" value="Genomic_DNA"/>
</dbReference>
<name>I2N0N6_STRT9</name>
<accession>I2N0N6</accession>
<evidence type="ECO:0000313" key="2">
    <source>
        <dbReference type="Proteomes" id="UP000005940"/>
    </source>
</evidence>
<reference evidence="1 2" key="1">
    <citation type="journal article" date="2012" name="J. Bacteriol.">
        <title>Draft genome of Streptomyces tsukubaensis NRRL 18488, the producer of the clinically important immunosuppressant tacrolimus (FK506).</title>
        <authorList>
            <person name="Barreiro C."/>
            <person name="Prieto C."/>
            <person name="Sola-Landa A."/>
            <person name="Solera E."/>
            <person name="Martinez-Castro M."/>
            <person name="Perez-Redondo R."/>
            <person name="Garcia-Estrada C."/>
            <person name="Aparicio J.F."/>
            <person name="Fernandez-Martinez L.T."/>
            <person name="Santos-Aberturas J."/>
            <person name="Salehi-Najafabadi Z."/>
            <person name="Rodriguez-Garcia A."/>
            <person name="Tauch A."/>
            <person name="Martin J.F."/>
        </authorList>
    </citation>
    <scope>NUCLEOTIDE SEQUENCE [LARGE SCALE GENOMIC DNA]</scope>
    <source>
        <strain evidence="2">DSM 42081 / NBRC 108919 / NRRL 18488 / 9993</strain>
    </source>
</reference>
<dbReference type="AlphaFoldDB" id="I2N0N6"/>
<sequence length="85" mass="9013">MAKDRDQQRIAAAEKIRAAEEAFDTLGEALARAGVRLPSLGVDPCAYAATDPIPLVELGRCMPDVALALAAVIDRGVEHRRACQG</sequence>
<evidence type="ECO:0000313" key="1">
    <source>
        <dbReference type="EMBL" id="QKM69133.1"/>
    </source>
</evidence>
<dbReference type="RefSeq" id="WP_006348527.1">
    <property type="nucleotide sequence ID" value="NZ_CP029159.1"/>
</dbReference>
<proteinExistence type="predicted"/>
<keyword evidence="2" id="KW-1185">Reference proteome</keyword>